<dbReference type="EMBL" id="JACVFC010000002">
    <property type="protein sequence ID" value="MBC9932672.1"/>
    <property type="molecule type" value="Genomic_DNA"/>
</dbReference>
<evidence type="ECO:0000313" key="2">
    <source>
        <dbReference type="EMBL" id="MBC9932672.1"/>
    </source>
</evidence>
<feature type="transmembrane region" description="Helical" evidence="1">
    <location>
        <begin position="80"/>
        <end position="105"/>
    </location>
</feature>
<dbReference type="Proteomes" id="UP000659124">
    <property type="component" value="Unassembled WGS sequence"/>
</dbReference>
<feature type="transmembrane region" description="Helical" evidence="1">
    <location>
        <begin position="50"/>
        <end position="74"/>
    </location>
</feature>
<organism evidence="2 3">
    <name type="scientific">Chitinophaga qingshengii</name>
    <dbReference type="NCBI Taxonomy" id="1569794"/>
    <lineage>
        <taxon>Bacteria</taxon>
        <taxon>Pseudomonadati</taxon>
        <taxon>Bacteroidota</taxon>
        <taxon>Chitinophagia</taxon>
        <taxon>Chitinophagales</taxon>
        <taxon>Chitinophagaceae</taxon>
        <taxon>Chitinophaga</taxon>
    </lineage>
</organism>
<keyword evidence="1" id="KW-1133">Transmembrane helix</keyword>
<evidence type="ECO:0008006" key="4">
    <source>
        <dbReference type="Google" id="ProtNLM"/>
    </source>
</evidence>
<reference evidence="2 3" key="1">
    <citation type="submission" date="2020-09" db="EMBL/GenBank/DDBJ databases">
        <title>Genome sequences of type strains of Chitinophaga qingshengii and Chitinophaga varians.</title>
        <authorList>
            <person name="Kittiwongwattana C."/>
        </authorList>
    </citation>
    <scope>NUCLEOTIDE SEQUENCE [LARGE SCALE GENOMIC DNA]</scope>
    <source>
        <strain evidence="2 3">JCM 30026</strain>
    </source>
</reference>
<accession>A0ABR7TQD5</accession>
<keyword evidence="1" id="KW-0472">Membrane</keyword>
<evidence type="ECO:0000256" key="1">
    <source>
        <dbReference type="SAM" id="Phobius"/>
    </source>
</evidence>
<protein>
    <recommendedName>
        <fullName evidence="4">DUF3784 domain-containing protein</fullName>
    </recommendedName>
</protein>
<feature type="transmembrane region" description="Helical" evidence="1">
    <location>
        <begin position="6"/>
        <end position="24"/>
    </location>
</feature>
<sequence>MLITSAALCIAIALVVFGISYYYFTTRHQERMTILAKGLPPDFFKNSQNYLPLVLTMGMSCIGIALGAGAAWWLTFVVGIVPLFSVPMGIFLFWGLALLGTFIFLKR</sequence>
<dbReference type="RefSeq" id="WP_188089778.1">
    <property type="nucleotide sequence ID" value="NZ_JACVFC010000002.1"/>
</dbReference>
<evidence type="ECO:0000313" key="3">
    <source>
        <dbReference type="Proteomes" id="UP000659124"/>
    </source>
</evidence>
<keyword evidence="3" id="KW-1185">Reference proteome</keyword>
<proteinExistence type="predicted"/>
<gene>
    <name evidence="2" type="ORF">ICL07_19960</name>
</gene>
<keyword evidence="1" id="KW-0812">Transmembrane</keyword>
<name>A0ABR7TQD5_9BACT</name>
<comment type="caution">
    <text evidence="2">The sequence shown here is derived from an EMBL/GenBank/DDBJ whole genome shotgun (WGS) entry which is preliminary data.</text>
</comment>